<dbReference type="Pfam" id="PF05119">
    <property type="entry name" value="Terminase_4"/>
    <property type="match status" value="1"/>
</dbReference>
<accession>A0ABC9TH61</accession>
<protein>
    <recommendedName>
        <fullName evidence="4">Terminase small subunit</fullName>
    </recommendedName>
</protein>
<dbReference type="EMBL" id="ATIR01000098">
    <property type="protein sequence ID" value="EPI05095.1"/>
    <property type="molecule type" value="Genomic_DNA"/>
</dbReference>
<organism evidence="2 3">
    <name type="scientific">Enterococcus faecalis RP2S-4</name>
    <dbReference type="NCBI Taxonomy" id="1244145"/>
    <lineage>
        <taxon>Bacteria</taxon>
        <taxon>Bacillati</taxon>
        <taxon>Bacillota</taxon>
        <taxon>Bacilli</taxon>
        <taxon>Lactobacillales</taxon>
        <taxon>Enterococcaceae</taxon>
        <taxon>Enterococcus</taxon>
    </lineage>
</organism>
<name>A0ABC9TH61_ENTFL</name>
<gene>
    <name evidence="2" type="ORF">D358_02562</name>
</gene>
<dbReference type="AlphaFoldDB" id="A0ABC9TH61"/>
<comment type="caution">
    <text evidence="2">The sequence shown here is derived from an EMBL/GenBank/DDBJ whole genome shotgun (WGS) entry which is preliminary data.</text>
</comment>
<evidence type="ECO:0000313" key="3">
    <source>
        <dbReference type="Proteomes" id="UP000015750"/>
    </source>
</evidence>
<dbReference type="Proteomes" id="UP000015750">
    <property type="component" value="Unassembled WGS sequence"/>
</dbReference>
<proteinExistence type="predicted"/>
<dbReference type="RefSeq" id="WP_016627628.1">
    <property type="nucleotide sequence ID" value="NZ_KE351851.1"/>
</dbReference>
<feature type="compositionally biased region" description="Basic and acidic residues" evidence="1">
    <location>
        <begin position="124"/>
        <end position="135"/>
    </location>
</feature>
<sequence length="152" mass="17630">MAGRKSKKQKKLDEALQHKEFERMRIIEILKSLGKFTPALNPLIEMYLDACEVYHIKYLEWKDSGFKSTKVHTNKNGSRNEIKHPLAQQVEVWSEKKTKLLNQLGLDMKSGGLDYVDPLASENAKKKEEVKKDEPQTNNRLVEFRKMRGGQS</sequence>
<evidence type="ECO:0000256" key="1">
    <source>
        <dbReference type="SAM" id="MobiDB-lite"/>
    </source>
</evidence>
<feature type="region of interest" description="Disordered" evidence="1">
    <location>
        <begin position="124"/>
        <end position="152"/>
    </location>
</feature>
<reference evidence="2 3" key="1">
    <citation type="submission" date="2013-06" db="EMBL/GenBank/DDBJ databases">
        <authorList>
            <person name="Weinstock G."/>
            <person name="Sodergren E."/>
            <person name="Lobos E.A."/>
            <person name="Fulton L."/>
            <person name="Fulton R."/>
            <person name="Courtney L."/>
            <person name="Fronick C."/>
            <person name="O'Laughlin M."/>
            <person name="Godfrey J."/>
            <person name="Wilson R.M."/>
            <person name="Miner T."/>
            <person name="Farmer C."/>
            <person name="Delehaunty K."/>
            <person name="Cordes M."/>
            <person name="Minx P."/>
            <person name="Tomlinson C."/>
            <person name="Chen J."/>
            <person name="Wollam A."/>
            <person name="Pepin K.H."/>
            <person name="Bhonagiri V."/>
            <person name="Zhang X."/>
            <person name="Warren W."/>
            <person name="Mitreva M."/>
            <person name="Mardis E.R."/>
            <person name="Wilson R.K."/>
        </authorList>
    </citation>
    <scope>NUCLEOTIDE SEQUENCE [LARGE SCALE GENOMIC DNA]</scope>
    <source>
        <strain evidence="2 3">RP2S-4</strain>
    </source>
</reference>
<evidence type="ECO:0000313" key="2">
    <source>
        <dbReference type="EMBL" id="EPI05095.1"/>
    </source>
</evidence>
<evidence type="ECO:0008006" key="4">
    <source>
        <dbReference type="Google" id="ProtNLM"/>
    </source>
</evidence>
<dbReference type="InterPro" id="IPR006448">
    <property type="entry name" value="Phage_term_ssu_P27"/>
</dbReference>